<keyword evidence="5" id="KW-0963">Cytoplasm</keyword>
<dbReference type="InterPro" id="IPR025800">
    <property type="entry name" value="CaM-Lys-N-MeTrfase"/>
</dbReference>
<dbReference type="GO" id="GO:0032259">
    <property type="term" value="P:methylation"/>
    <property type="evidence" value="ECO:0007669"/>
    <property type="project" value="UniProtKB-KW"/>
</dbReference>
<evidence type="ECO:0000313" key="9">
    <source>
        <dbReference type="EMBL" id="CAE0244726.1"/>
    </source>
</evidence>
<evidence type="ECO:0000256" key="4">
    <source>
        <dbReference type="ARBA" id="ARBA00020594"/>
    </source>
</evidence>
<proteinExistence type="predicted"/>
<dbReference type="InterPro" id="IPR029063">
    <property type="entry name" value="SAM-dependent_MTases_sf"/>
</dbReference>
<keyword evidence="6" id="KW-0489">Methyltransferase</keyword>
<evidence type="ECO:0000256" key="3">
    <source>
        <dbReference type="ARBA" id="ARBA00011914"/>
    </source>
</evidence>
<organism evidence="9">
    <name type="scientific">Palpitomonas bilix</name>
    <dbReference type="NCBI Taxonomy" id="652834"/>
    <lineage>
        <taxon>Eukaryota</taxon>
        <taxon>Eukaryota incertae sedis</taxon>
    </lineage>
</organism>
<dbReference type="GO" id="GO:0005634">
    <property type="term" value="C:nucleus"/>
    <property type="evidence" value="ECO:0007669"/>
    <property type="project" value="UniProtKB-SubCell"/>
</dbReference>
<accession>A0A7S3D2S2</accession>
<dbReference type="GO" id="GO:0005737">
    <property type="term" value="C:cytoplasm"/>
    <property type="evidence" value="ECO:0007669"/>
    <property type="project" value="UniProtKB-SubCell"/>
</dbReference>
<gene>
    <name evidence="9" type="ORF">PBIL07802_LOCUS6903</name>
</gene>
<keyword evidence="8" id="KW-0539">Nucleus</keyword>
<evidence type="ECO:0000256" key="7">
    <source>
        <dbReference type="ARBA" id="ARBA00022679"/>
    </source>
</evidence>
<evidence type="ECO:0000256" key="5">
    <source>
        <dbReference type="ARBA" id="ARBA00022490"/>
    </source>
</evidence>
<name>A0A7S3D2S2_9EUKA</name>
<protein>
    <recommendedName>
        <fullName evidence="4">Calmodulin-lysine N-methyltransferase</fullName>
        <ecNumber evidence="3">2.1.1.60</ecNumber>
    </recommendedName>
</protein>
<dbReference type="GO" id="GO:0018025">
    <property type="term" value="F:calmodulin-lysine N-methyltransferase activity"/>
    <property type="evidence" value="ECO:0007669"/>
    <property type="project" value="UniProtKB-EC"/>
</dbReference>
<evidence type="ECO:0000256" key="8">
    <source>
        <dbReference type="ARBA" id="ARBA00023242"/>
    </source>
</evidence>
<sequence>MPHNAKWKILRDFVRKTQAGATSEEASVRSVKSVGLVRSSLVEKRGVWEKTKFEVLSEAGWLGLPFDLVVRSEKAVSLADFSHENSNGVDNTGNVCLWPAEEILTYLLVASRMGDTLIPTPATLSLPPPLSLFDVREKRVLEIGAGQGVAGFFAATSFGTSTAVAKSITLTDGNPMVVKTLRENVQHFKESGVTSGADVVEAAELKWSEDLTRDDIRKLPGASQKDDEPPFDIILAADCLFFKAFHTALAHTVHLALTCEDQSKYGQAVFINPSRGRSAEAFVTLASTKLEFSPFEKGTFPPVSPIDIDSSILSTQKKQSEVFVEDRHWPRLLLGVPRRSSLNS</sequence>
<dbReference type="Pfam" id="PF10294">
    <property type="entry name" value="Methyltransf_16"/>
    <property type="match status" value="1"/>
</dbReference>
<dbReference type="InterPro" id="IPR019410">
    <property type="entry name" value="Methyltransf_16"/>
</dbReference>
<evidence type="ECO:0000256" key="6">
    <source>
        <dbReference type="ARBA" id="ARBA00022603"/>
    </source>
</evidence>
<reference evidence="9" key="1">
    <citation type="submission" date="2021-01" db="EMBL/GenBank/DDBJ databases">
        <authorList>
            <person name="Corre E."/>
            <person name="Pelletier E."/>
            <person name="Niang G."/>
            <person name="Scheremetjew M."/>
            <person name="Finn R."/>
            <person name="Kale V."/>
            <person name="Holt S."/>
            <person name="Cochrane G."/>
            <person name="Meng A."/>
            <person name="Brown T."/>
            <person name="Cohen L."/>
        </authorList>
    </citation>
    <scope>NUCLEOTIDE SEQUENCE</scope>
    <source>
        <strain evidence="9">NIES-2562</strain>
    </source>
</reference>
<dbReference type="PANTHER" id="PTHR13539">
    <property type="entry name" value="CALMODULIN-LYSINE N-METHYLTRANSFERASE"/>
    <property type="match status" value="1"/>
</dbReference>
<evidence type="ECO:0000256" key="2">
    <source>
        <dbReference type="ARBA" id="ARBA00004496"/>
    </source>
</evidence>
<dbReference type="Gene3D" id="3.40.50.150">
    <property type="entry name" value="Vaccinia Virus protein VP39"/>
    <property type="match status" value="1"/>
</dbReference>
<comment type="subcellular location">
    <subcellularLocation>
        <location evidence="2">Cytoplasm</location>
    </subcellularLocation>
    <subcellularLocation>
        <location evidence="1">Nucleus</location>
    </subcellularLocation>
</comment>
<evidence type="ECO:0000256" key="1">
    <source>
        <dbReference type="ARBA" id="ARBA00004123"/>
    </source>
</evidence>
<dbReference type="EMBL" id="HBIB01010743">
    <property type="protein sequence ID" value="CAE0244726.1"/>
    <property type="molecule type" value="Transcribed_RNA"/>
</dbReference>
<dbReference type="SUPFAM" id="SSF53335">
    <property type="entry name" value="S-adenosyl-L-methionine-dependent methyltransferases"/>
    <property type="match status" value="1"/>
</dbReference>
<dbReference type="AlphaFoldDB" id="A0A7S3D2S2"/>
<keyword evidence="7" id="KW-0808">Transferase</keyword>
<dbReference type="EC" id="2.1.1.60" evidence="3"/>
<dbReference type="CDD" id="cd02440">
    <property type="entry name" value="AdoMet_MTases"/>
    <property type="match status" value="1"/>
</dbReference>
<dbReference type="PANTHER" id="PTHR13539:SF3">
    <property type="entry name" value="CALMODULIN-LYSINE N-METHYLTRANSFERASE"/>
    <property type="match status" value="1"/>
</dbReference>